<sequence>MLPCCAVLAWRSLGVVLGCCQRNGCTQRLTRPYPAKDHHPNHHHLTTSGLRRRPIRQKHADHFCGTKRGSISIRVAVLVAFPLHG</sequence>
<dbReference type="EMBL" id="JAGPNK010000001">
    <property type="protein sequence ID" value="KAH7329093.1"/>
    <property type="molecule type" value="Genomic_DNA"/>
</dbReference>
<feature type="signal peptide" evidence="1">
    <location>
        <begin position="1"/>
        <end position="18"/>
    </location>
</feature>
<evidence type="ECO:0000256" key="1">
    <source>
        <dbReference type="SAM" id="SignalP"/>
    </source>
</evidence>
<keyword evidence="3" id="KW-1185">Reference proteome</keyword>
<feature type="chain" id="PRO_5035446761" description="Secreted protein" evidence="1">
    <location>
        <begin position="19"/>
        <end position="85"/>
    </location>
</feature>
<organism evidence="2 3">
    <name type="scientific">Stachybotrys elegans</name>
    <dbReference type="NCBI Taxonomy" id="80388"/>
    <lineage>
        <taxon>Eukaryota</taxon>
        <taxon>Fungi</taxon>
        <taxon>Dikarya</taxon>
        <taxon>Ascomycota</taxon>
        <taxon>Pezizomycotina</taxon>
        <taxon>Sordariomycetes</taxon>
        <taxon>Hypocreomycetidae</taxon>
        <taxon>Hypocreales</taxon>
        <taxon>Stachybotryaceae</taxon>
        <taxon>Stachybotrys</taxon>
    </lineage>
</organism>
<reference evidence="2" key="1">
    <citation type="journal article" date="2021" name="Nat. Commun.">
        <title>Genetic determinants of endophytism in the Arabidopsis root mycobiome.</title>
        <authorList>
            <person name="Mesny F."/>
            <person name="Miyauchi S."/>
            <person name="Thiergart T."/>
            <person name="Pickel B."/>
            <person name="Atanasova L."/>
            <person name="Karlsson M."/>
            <person name="Huettel B."/>
            <person name="Barry K.W."/>
            <person name="Haridas S."/>
            <person name="Chen C."/>
            <person name="Bauer D."/>
            <person name="Andreopoulos W."/>
            <person name="Pangilinan J."/>
            <person name="LaButti K."/>
            <person name="Riley R."/>
            <person name="Lipzen A."/>
            <person name="Clum A."/>
            <person name="Drula E."/>
            <person name="Henrissat B."/>
            <person name="Kohler A."/>
            <person name="Grigoriev I.V."/>
            <person name="Martin F.M."/>
            <person name="Hacquard S."/>
        </authorList>
    </citation>
    <scope>NUCLEOTIDE SEQUENCE</scope>
    <source>
        <strain evidence="2">MPI-CAGE-CH-0235</strain>
    </source>
</reference>
<keyword evidence="1" id="KW-0732">Signal</keyword>
<protein>
    <recommendedName>
        <fullName evidence="4">Secreted protein</fullName>
    </recommendedName>
</protein>
<name>A0A8K0T2P5_9HYPO</name>
<evidence type="ECO:0008006" key="4">
    <source>
        <dbReference type="Google" id="ProtNLM"/>
    </source>
</evidence>
<dbReference type="Proteomes" id="UP000813444">
    <property type="component" value="Unassembled WGS sequence"/>
</dbReference>
<evidence type="ECO:0000313" key="3">
    <source>
        <dbReference type="Proteomes" id="UP000813444"/>
    </source>
</evidence>
<evidence type="ECO:0000313" key="2">
    <source>
        <dbReference type="EMBL" id="KAH7329093.1"/>
    </source>
</evidence>
<comment type="caution">
    <text evidence="2">The sequence shown here is derived from an EMBL/GenBank/DDBJ whole genome shotgun (WGS) entry which is preliminary data.</text>
</comment>
<proteinExistence type="predicted"/>
<gene>
    <name evidence="2" type="ORF">B0I35DRAFT_36107</name>
</gene>
<dbReference type="AlphaFoldDB" id="A0A8K0T2P5"/>
<accession>A0A8K0T2P5</accession>